<sequence>MEEHRSICRVCVKQFANYTCPRCNMRYCSLPCYRSHSLRCTESFMRDNVLSDMKTIHVSSQAKHKMLQTLQRSHEQDLISTESYNADDDDGREERSILSEETLQKLSEGKNITLQGLSNEERKAFLQAVKSGKVSHLIKPWDPWWLSDSAKKLSLSKQGTKLIQTLERNPRKVFDVEVESSDIPAPPEKPLDSLKKLTLVQPSPLLGVHILDVLYSYCFTLRLFNGDWISDPLDAAEVIVSISRVLGQAFSPESISEALLGCLETVCSPCFRHVGGYDLGLTICEDLVALLRIGKAAVICALADLQRMLESATRSWKSYKKRSSVELATGKVTDTLITDHTKTSLHSHARNRTSKASSMIPIGSTKYQVNFKPAVNKLNFFLSWANESDNELFRTLAELVEKEKSRLSETRRNESSLLQVNTFDKDHKIKPMLEEIG</sequence>
<accession>A0ACC2AGB5</accession>
<evidence type="ECO:0000313" key="2">
    <source>
        <dbReference type="Proteomes" id="UP001162992"/>
    </source>
</evidence>
<dbReference type="EMBL" id="CM055113">
    <property type="protein sequence ID" value="KAJ7516574.1"/>
    <property type="molecule type" value="Genomic_DNA"/>
</dbReference>
<dbReference type="Proteomes" id="UP001162992">
    <property type="component" value="Chromosome 22"/>
</dbReference>
<keyword evidence="2" id="KW-1185">Reference proteome</keyword>
<reference evidence="2" key="1">
    <citation type="journal article" date="2024" name="Proc. Natl. Acad. Sci. U.S.A.">
        <title>Extraordinary preservation of gene collinearity over three hundred million years revealed in homosporous lycophytes.</title>
        <authorList>
            <person name="Li C."/>
            <person name="Wickell D."/>
            <person name="Kuo L.Y."/>
            <person name="Chen X."/>
            <person name="Nie B."/>
            <person name="Liao X."/>
            <person name="Peng D."/>
            <person name="Ji J."/>
            <person name="Jenkins J."/>
            <person name="Williams M."/>
            <person name="Shu S."/>
            <person name="Plott C."/>
            <person name="Barry K."/>
            <person name="Rajasekar S."/>
            <person name="Grimwood J."/>
            <person name="Han X."/>
            <person name="Sun S."/>
            <person name="Hou Z."/>
            <person name="He W."/>
            <person name="Dai G."/>
            <person name="Sun C."/>
            <person name="Schmutz J."/>
            <person name="Leebens-Mack J.H."/>
            <person name="Li F.W."/>
            <person name="Wang L."/>
        </authorList>
    </citation>
    <scope>NUCLEOTIDE SEQUENCE [LARGE SCALE GENOMIC DNA]</scope>
    <source>
        <strain evidence="2">cv. PW_Plant_1</strain>
    </source>
</reference>
<protein>
    <submittedName>
        <fullName evidence="1">Uncharacterized protein</fullName>
    </submittedName>
</protein>
<organism evidence="1 2">
    <name type="scientific">Diphasiastrum complanatum</name>
    <name type="common">Issler's clubmoss</name>
    <name type="synonym">Lycopodium complanatum</name>
    <dbReference type="NCBI Taxonomy" id="34168"/>
    <lineage>
        <taxon>Eukaryota</taxon>
        <taxon>Viridiplantae</taxon>
        <taxon>Streptophyta</taxon>
        <taxon>Embryophyta</taxon>
        <taxon>Tracheophyta</taxon>
        <taxon>Lycopodiopsida</taxon>
        <taxon>Lycopodiales</taxon>
        <taxon>Lycopodiaceae</taxon>
        <taxon>Lycopodioideae</taxon>
        <taxon>Diphasiastrum</taxon>
    </lineage>
</organism>
<comment type="caution">
    <text evidence="1">The sequence shown here is derived from an EMBL/GenBank/DDBJ whole genome shotgun (WGS) entry which is preliminary data.</text>
</comment>
<evidence type="ECO:0000313" key="1">
    <source>
        <dbReference type="EMBL" id="KAJ7516574.1"/>
    </source>
</evidence>
<proteinExistence type="predicted"/>
<name>A0ACC2AGB5_DIPCM</name>
<gene>
    <name evidence="1" type="ORF">O6H91_22G063700</name>
</gene>